<evidence type="ECO:0000256" key="6">
    <source>
        <dbReference type="ARBA" id="ARBA00023098"/>
    </source>
</evidence>
<evidence type="ECO:0000256" key="8">
    <source>
        <dbReference type="ARBA" id="ARBA00024484"/>
    </source>
</evidence>
<keyword evidence="3 14" id="KW-0547">Nucleotide-binding</keyword>
<evidence type="ECO:0000256" key="1">
    <source>
        <dbReference type="ARBA" id="ARBA00006432"/>
    </source>
</evidence>
<dbReference type="GO" id="GO:0047676">
    <property type="term" value="F:arachidonate-CoA ligase activity"/>
    <property type="evidence" value="ECO:0007669"/>
    <property type="project" value="UniProtKB-EC"/>
</dbReference>
<name>A0A8C6UY57_9GOBI</name>
<reference evidence="16" key="2">
    <citation type="submission" date="2025-09" db="UniProtKB">
        <authorList>
            <consortium name="Ensembl"/>
        </authorList>
    </citation>
    <scope>IDENTIFICATION</scope>
</reference>
<evidence type="ECO:0000256" key="13">
    <source>
        <dbReference type="ARBA" id="ARBA00049139"/>
    </source>
</evidence>
<evidence type="ECO:0000256" key="9">
    <source>
        <dbReference type="ARBA" id="ARBA00024495"/>
    </source>
</evidence>
<comment type="similarity">
    <text evidence="1 14">Belongs to the ATP-dependent AMP-binding enzyme family.</text>
</comment>
<evidence type="ECO:0000256" key="7">
    <source>
        <dbReference type="ARBA" id="ARBA00024469"/>
    </source>
</evidence>
<dbReference type="SUPFAM" id="SSF56801">
    <property type="entry name" value="Acetyl-CoA synthetase-like"/>
    <property type="match status" value="1"/>
</dbReference>
<dbReference type="InterPro" id="IPR020845">
    <property type="entry name" value="AMP-binding_CS"/>
</dbReference>
<evidence type="ECO:0000256" key="5">
    <source>
        <dbReference type="ARBA" id="ARBA00022840"/>
    </source>
</evidence>
<dbReference type="InterPro" id="IPR000873">
    <property type="entry name" value="AMP-dep_synth/lig_dom"/>
</dbReference>
<keyword evidence="5 14" id="KW-0067">ATP-binding</keyword>
<keyword evidence="4 14" id="KW-0276">Fatty acid metabolism</keyword>
<evidence type="ECO:0000313" key="17">
    <source>
        <dbReference type="Proteomes" id="UP000694523"/>
    </source>
</evidence>
<dbReference type="CDD" id="cd05927">
    <property type="entry name" value="LC-FACS_euk"/>
    <property type="match status" value="1"/>
</dbReference>
<comment type="catalytic activity">
    <reaction evidence="13">
        <text>hexadecanoate + ATP + CoA = hexadecanoyl-CoA + AMP + diphosphate</text>
        <dbReference type="Rhea" id="RHEA:30751"/>
        <dbReference type="ChEBI" id="CHEBI:7896"/>
        <dbReference type="ChEBI" id="CHEBI:30616"/>
        <dbReference type="ChEBI" id="CHEBI:33019"/>
        <dbReference type="ChEBI" id="CHEBI:57287"/>
        <dbReference type="ChEBI" id="CHEBI:57379"/>
        <dbReference type="ChEBI" id="CHEBI:456215"/>
    </reaction>
    <physiologicalReaction direction="left-to-right" evidence="13">
        <dbReference type="Rhea" id="RHEA:30752"/>
    </physiologicalReaction>
</comment>
<comment type="catalytic activity">
    <reaction evidence="10">
        <text>15-hydroxy-(5Z,8Z,11Z,13E)-eicosatetraenoate + ATP + CoA = 15-hydroxy-(5Z,8Z,11Z,13E)-eicosatetraenoyl-CoA + AMP + diphosphate</text>
        <dbReference type="Rhea" id="RHEA:52116"/>
        <dbReference type="ChEBI" id="CHEBI:30616"/>
        <dbReference type="ChEBI" id="CHEBI:33019"/>
        <dbReference type="ChEBI" id="CHEBI:57287"/>
        <dbReference type="ChEBI" id="CHEBI:78832"/>
        <dbReference type="ChEBI" id="CHEBI:136409"/>
        <dbReference type="ChEBI" id="CHEBI:456215"/>
    </reaction>
    <physiologicalReaction direction="left-to-right" evidence="10">
        <dbReference type="Rhea" id="RHEA:52117"/>
    </physiologicalReaction>
</comment>
<accession>A0A8C6UY57</accession>
<dbReference type="Ensembl" id="ENSNMLT00000044776.1">
    <property type="protein sequence ID" value="ENSNMLP00000040246.1"/>
    <property type="gene ID" value="ENSNMLG00000021140.1"/>
</dbReference>
<evidence type="ECO:0000256" key="14">
    <source>
        <dbReference type="RuleBase" id="RU369030"/>
    </source>
</evidence>
<dbReference type="InterPro" id="IPR042099">
    <property type="entry name" value="ANL_N_sf"/>
</dbReference>
<feature type="domain" description="AMP-dependent synthetase/ligase" evidence="15">
    <location>
        <begin position="108"/>
        <end position="479"/>
    </location>
</feature>
<dbReference type="Gene3D" id="3.40.50.12780">
    <property type="entry name" value="N-terminal domain of ligase-like"/>
    <property type="match status" value="1"/>
</dbReference>
<evidence type="ECO:0000256" key="3">
    <source>
        <dbReference type="ARBA" id="ARBA00022741"/>
    </source>
</evidence>
<dbReference type="GO" id="GO:0005524">
    <property type="term" value="F:ATP binding"/>
    <property type="evidence" value="ECO:0007669"/>
    <property type="project" value="UniProtKB-KW"/>
</dbReference>
<organism evidence="16 17">
    <name type="scientific">Neogobius melanostomus</name>
    <name type="common">round goby</name>
    <dbReference type="NCBI Taxonomy" id="47308"/>
    <lineage>
        <taxon>Eukaryota</taxon>
        <taxon>Metazoa</taxon>
        <taxon>Chordata</taxon>
        <taxon>Craniata</taxon>
        <taxon>Vertebrata</taxon>
        <taxon>Euteleostomi</taxon>
        <taxon>Actinopterygii</taxon>
        <taxon>Neopterygii</taxon>
        <taxon>Teleostei</taxon>
        <taxon>Neoteleostei</taxon>
        <taxon>Acanthomorphata</taxon>
        <taxon>Gobiaria</taxon>
        <taxon>Gobiiformes</taxon>
        <taxon>Gobioidei</taxon>
        <taxon>Gobiidae</taxon>
        <taxon>Benthophilinae</taxon>
        <taxon>Neogobiini</taxon>
        <taxon>Neogobius</taxon>
    </lineage>
</organism>
<evidence type="ECO:0000313" key="16">
    <source>
        <dbReference type="Ensembl" id="ENSNMLP00000040246.1"/>
    </source>
</evidence>
<keyword evidence="6 14" id="KW-0443">Lipid metabolism</keyword>
<protein>
    <recommendedName>
        <fullName evidence="14">Long-chain-fatty-acid--CoA ligase</fullName>
        <ecNumber evidence="14">6.2.1.3</ecNumber>
    </recommendedName>
</protein>
<dbReference type="Proteomes" id="UP000694523">
    <property type="component" value="Unplaced"/>
</dbReference>
<dbReference type="PANTHER" id="PTHR43272">
    <property type="entry name" value="LONG-CHAIN-FATTY-ACID--COA LIGASE"/>
    <property type="match status" value="1"/>
</dbReference>
<dbReference type="GO" id="GO:0016020">
    <property type="term" value="C:membrane"/>
    <property type="evidence" value="ECO:0007669"/>
    <property type="project" value="TreeGrafter"/>
</dbReference>
<keyword evidence="2 14" id="KW-0436">Ligase</keyword>
<comment type="catalytic activity">
    <reaction evidence="9">
        <text>12-hydroxy-(5Z,8Z,10E,14Z)-eicosatetraenoate + ATP + CoA = 12-hydroxy-(5Z,8Z,10E,14Z)-eicosatetraenoyl-CoA + AMP + diphosphate</text>
        <dbReference type="Rhea" id="RHEA:52112"/>
        <dbReference type="ChEBI" id="CHEBI:30616"/>
        <dbReference type="ChEBI" id="CHEBI:33019"/>
        <dbReference type="ChEBI" id="CHEBI:57287"/>
        <dbReference type="ChEBI" id="CHEBI:90718"/>
        <dbReference type="ChEBI" id="CHEBI:136408"/>
        <dbReference type="ChEBI" id="CHEBI:456215"/>
    </reaction>
    <physiologicalReaction direction="left-to-right" evidence="9">
        <dbReference type="Rhea" id="RHEA:52113"/>
    </physiologicalReaction>
</comment>
<keyword evidence="17" id="KW-1185">Reference proteome</keyword>
<sequence length="657" mass="72613">MSVNEWLRSLCSNLGHSESERPRSILSSLPLSTPSLLGLGALASAIAYWLMTRPRPMRPSVDLQAQSVAVDGDPCCRRSALLPDNKLQDFYYEDSKTAYAIFQRGIKVAEQAQLLGSGLLAKGCQSNSSQFVGIFAQNRPEWTISQLACYTYSMVLVPLYETLGMEAMVHILDLAEISLVICDCEEKAASLLENKEKGVSPKLSCLVLFDEFSEAFLERAKKCDVEVLKYPPQPEDLAVVCFTSGTTGKPKGAMITHGNIASNISSVIKVLEVCVYTSDTLTMLNASLFQVTLFCHGARVGFYQGEISLLMDDIKTLKPAFLPVVPRLLNRIYDKILGSVTSPLRRTLLNFAVRRKQAELRSGVVRNDSLWDKLVFKKIQASLGGKLRFALTTSAPISPTVLSFLRATLGCVIFEGYGQTECTGGCTFSMPGDWTAGHVGAPVPGALVKVVDIPEMNYLTKNQEGEVCIKGPIVFKGYLRDPERTAEALDSDGWLHTGDVGQWLPNGTLRIIDRKKNIFKLSQGEYIAPEKIENVYMRCVPVLQVFVHGDSLQSYLIGIVVPDPEVFVDWAKERGIVGSHQELCQNPDVKNAVLEDLKDVGKKAGLKSFEQVKDLYLHPEMFSIANGLLTPTLKSRRNDIRRVFQEQLSAMYSKTTI</sequence>
<comment type="function">
    <text evidence="14">Catalyzes the conversion of long-chain fatty acids to their active form acyl-CoAs for both synthesis of cellular lipids, and degradation via beta-oxidation.</text>
</comment>
<proteinExistence type="inferred from homology"/>
<evidence type="ECO:0000256" key="12">
    <source>
        <dbReference type="ARBA" id="ARBA00024565"/>
    </source>
</evidence>
<evidence type="ECO:0000256" key="2">
    <source>
        <dbReference type="ARBA" id="ARBA00022598"/>
    </source>
</evidence>
<dbReference type="PROSITE" id="PS00455">
    <property type="entry name" value="AMP_BINDING"/>
    <property type="match status" value="1"/>
</dbReference>
<dbReference type="EC" id="6.2.1.3" evidence="14"/>
<evidence type="ECO:0000259" key="15">
    <source>
        <dbReference type="Pfam" id="PF00501"/>
    </source>
</evidence>
<dbReference type="Pfam" id="PF00501">
    <property type="entry name" value="AMP-binding"/>
    <property type="match status" value="1"/>
</dbReference>
<dbReference type="AlphaFoldDB" id="A0A8C6UY57"/>
<evidence type="ECO:0000256" key="11">
    <source>
        <dbReference type="ARBA" id="ARBA00024548"/>
    </source>
</evidence>
<dbReference type="PANTHER" id="PTHR43272:SF36">
    <property type="entry name" value="LONG-CHAIN-FATTY-ACID--COA LIGASE"/>
    <property type="match status" value="1"/>
</dbReference>
<comment type="catalytic activity">
    <reaction evidence="7">
        <text>5-hydroxy-(6E,8Z,11Z,14Z)-eicosatetraenoate + ATP + CoA = 5-hydroxy-(6E,8Z,11Z,14Z)-eicosatetraenoyl-CoA + AMP + diphosphate</text>
        <dbReference type="Rhea" id="RHEA:52108"/>
        <dbReference type="ChEBI" id="CHEBI:30616"/>
        <dbReference type="ChEBI" id="CHEBI:33019"/>
        <dbReference type="ChEBI" id="CHEBI:57287"/>
        <dbReference type="ChEBI" id="CHEBI:65341"/>
        <dbReference type="ChEBI" id="CHEBI:136407"/>
        <dbReference type="ChEBI" id="CHEBI:456215"/>
    </reaction>
    <physiologicalReaction direction="left-to-right" evidence="7">
        <dbReference type="Rhea" id="RHEA:52109"/>
    </physiologicalReaction>
</comment>
<evidence type="ECO:0000256" key="10">
    <source>
        <dbReference type="ARBA" id="ARBA00024532"/>
    </source>
</evidence>
<reference evidence="16" key="1">
    <citation type="submission" date="2025-08" db="UniProtKB">
        <authorList>
            <consortium name="Ensembl"/>
        </authorList>
    </citation>
    <scope>IDENTIFICATION</scope>
</reference>
<dbReference type="GO" id="GO:0005783">
    <property type="term" value="C:endoplasmic reticulum"/>
    <property type="evidence" value="ECO:0007669"/>
    <property type="project" value="TreeGrafter"/>
</dbReference>
<comment type="catalytic activity">
    <reaction evidence="8">
        <text>a long-chain fatty acid + ATP + CoA = a long-chain fatty acyl-CoA + AMP + diphosphate</text>
        <dbReference type="Rhea" id="RHEA:15421"/>
        <dbReference type="ChEBI" id="CHEBI:30616"/>
        <dbReference type="ChEBI" id="CHEBI:33019"/>
        <dbReference type="ChEBI" id="CHEBI:57287"/>
        <dbReference type="ChEBI" id="CHEBI:57560"/>
        <dbReference type="ChEBI" id="CHEBI:83139"/>
        <dbReference type="ChEBI" id="CHEBI:456215"/>
        <dbReference type="EC" id="6.2.1.3"/>
    </reaction>
    <physiologicalReaction direction="left-to-right" evidence="8">
        <dbReference type="Rhea" id="RHEA:15422"/>
    </physiologicalReaction>
</comment>
<evidence type="ECO:0000256" key="4">
    <source>
        <dbReference type="ARBA" id="ARBA00022832"/>
    </source>
</evidence>
<comment type="catalytic activity">
    <reaction evidence="11">
        <text>(5Z,8Z,11Z,14Z)-eicosatetraenoate + ATP + CoA = (5Z,8Z,11Z,14Z)-eicosatetraenoyl-CoA + AMP + diphosphate</text>
        <dbReference type="Rhea" id="RHEA:19713"/>
        <dbReference type="ChEBI" id="CHEBI:30616"/>
        <dbReference type="ChEBI" id="CHEBI:32395"/>
        <dbReference type="ChEBI" id="CHEBI:33019"/>
        <dbReference type="ChEBI" id="CHEBI:57287"/>
        <dbReference type="ChEBI" id="CHEBI:57368"/>
        <dbReference type="ChEBI" id="CHEBI:456215"/>
        <dbReference type="EC" id="6.2.1.15"/>
    </reaction>
    <physiologicalReaction direction="left-to-right" evidence="11">
        <dbReference type="Rhea" id="RHEA:19714"/>
    </physiologicalReaction>
</comment>
<comment type="catalytic activity">
    <reaction evidence="12">
        <text>(E)-hexadec-2-enoate + ATP + CoA = (2E)-hexadecenoyl-CoA + AMP + diphosphate</text>
        <dbReference type="Rhea" id="RHEA:36139"/>
        <dbReference type="ChEBI" id="CHEBI:30616"/>
        <dbReference type="ChEBI" id="CHEBI:33019"/>
        <dbReference type="ChEBI" id="CHEBI:57287"/>
        <dbReference type="ChEBI" id="CHEBI:61526"/>
        <dbReference type="ChEBI" id="CHEBI:72745"/>
        <dbReference type="ChEBI" id="CHEBI:456215"/>
    </reaction>
    <physiologicalReaction direction="left-to-right" evidence="12">
        <dbReference type="Rhea" id="RHEA:36140"/>
    </physiologicalReaction>
</comment>
<dbReference type="InterPro" id="IPR045311">
    <property type="entry name" value="LC-FACS_euk"/>
</dbReference>